<evidence type="ECO:0000313" key="2">
    <source>
        <dbReference type="EMBL" id="MPN53864.1"/>
    </source>
</evidence>
<reference evidence="2" key="1">
    <citation type="submission" date="2019-08" db="EMBL/GenBank/DDBJ databases">
        <authorList>
            <person name="Kucharzyk K."/>
            <person name="Murdoch R.W."/>
            <person name="Higgins S."/>
            <person name="Loffler F."/>
        </authorList>
    </citation>
    <scope>NUCLEOTIDE SEQUENCE</scope>
</reference>
<comment type="caution">
    <text evidence="2">The sequence shown here is derived from an EMBL/GenBank/DDBJ whole genome shotgun (WGS) entry which is preliminary data.</text>
</comment>
<gene>
    <name evidence="2" type="ORF">SDC9_201532</name>
</gene>
<feature type="region of interest" description="Disordered" evidence="1">
    <location>
        <begin position="1"/>
        <end position="24"/>
    </location>
</feature>
<protein>
    <submittedName>
        <fullName evidence="2">Uncharacterized protein</fullName>
    </submittedName>
</protein>
<proteinExistence type="predicted"/>
<feature type="region of interest" description="Disordered" evidence="1">
    <location>
        <begin position="40"/>
        <end position="60"/>
    </location>
</feature>
<dbReference type="EMBL" id="VSSQ01121453">
    <property type="protein sequence ID" value="MPN53864.1"/>
    <property type="molecule type" value="Genomic_DNA"/>
</dbReference>
<accession>A0A645J043</accession>
<name>A0A645J043_9ZZZZ</name>
<dbReference type="AlphaFoldDB" id="A0A645J043"/>
<feature type="compositionally biased region" description="Basic and acidic residues" evidence="1">
    <location>
        <begin position="40"/>
        <end position="53"/>
    </location>
</feature>
<sequence length="60" mass="6963">MRGNNAAEFPIHGYDKDGHSHKHQRALERVRIHNAFHPTEEYIRGNDDGKHEQGNVVIDF</sequence>
<evidence type="ECO:0000256" key="1">
    <source>
        <dbReference type="SAM" id="MobiDB-lite"/>
    </source>
</evidence>
<organism evidence="2">
    <name type="scientific">bioreactor metagenome</name>
    <dbReference type="NCBI Taxonomy" id="1076179"/>
    <lineage>
        <taxon>unclassified sequences</taxon>
        <taxon>metagenomes</taxon>
        <taxon>ecological metagenomes</taxon>
    </lineage>
</organism>